<dbReference type="PANTHER" id="PTHR35807">
    <property type="entry name" value="TRANSCRIPTIONAL REGULATOR REDD-RELATED"/>
    <property type="match status" value="1"/>
</dbReference>
<evidence type="ECO:0000313" key="6">
    <source>
        <dbReference type="Proteomes" id="UP001589611"/>
    </source>
</evidence>
<dbReference type="InterPro" id="IPR011990">
    <property type="entry name" value="TPR-like_helical_dom_sf"/>
</dbReference>
<dbReference type="InterPro" id="IPR051677">
    <property type="entry name" value="AfsR-DnrI-RedD_regulator"/>
</dbReference>
<proteinExistence type="inferred from homology"/>
<dbReference type="Proteomes" id="UP001589611">
    <property type="component" value="Unassembled WGS sequence"/>
</dbReference>
<evidence type="ECO:0000256" key="3">
    <source>
        <dbReference type="PROSITE-ProRule" id="PRU01091"/>
    </source>
</evidence>
<reference evidence="5 6" key="1">
    <citation type="submission" date="2024-09" db="EMBL/GenBank/DDBJ databases">
        <authorList>
            <person name="Sun Q."/>
            <person name="Mori K."/>
        </authorList>
    </citation>
    <scope>NUCLEOTIDE SEQUENCE [LARGE SCALE GENOMIC DNA]</scope>
    <source>
        <strain evidence="5 6">JCM 1342</strain>
    </source>
</reference>
<keyword evidence="6" id="KW-1185">Reference proteome</keyword>
<dbReference type="InterPro" id="IPR036388">
    <property type="entry name" value="WH-like_DNA-bd_sf"/>
</dbReference>
<dbReference type="SMART" id="SM00862">
    <property type="entry name" value="Trans_reg_C"/>
    <property type="match status" value="1"/>
</dbReference>
<dbReference type="Pfam" id="PF03704">
    <property type="entry name" value="BTAD"/>
    <property type="match status" value="1"/>
</dbReference>
<organism evidence="5 6">
    <name type="scientific">Microbacterium terregens</name>
    <dbReference type="NCBI Taxonomy" id="69363"/>
    <lineage>
        <taxon>Bacteria</taxon>
        <taxon>Bacillati</taxon>
        <taxon>Actinomycetota</taxon>
        <taxon>Actinomycetes</taxon>
        <taxon>Micrococcales</taxon>
        <taxon>Microbacteriaceae</taxon>
        <taxon>Microbacterium</taxon>
    </lineage>
</organism>
<dbReference type="Pfam" id="PF00486">
    <property type="entry name" value="Trans_reg_C"/>
    <property type="match status" value="1"/>
</dbReference>
<sequence>MFIVAPSGAGKSTLLRRLTQSRRRAVMIHLGRSGRDPSELEAATEKAMAGFETSDAITTLAIDDVHVVAGTRGESALARMTARCDPEHHLVLASRLPLGGEFTIACESEPDLVTAPDLVLRVDEVADAFRAVGGHALPLESASQVVSETCGWAGPVHDLAIRSRFIEAEALETAVATALHGDFAALRLERALRALPPQIVRSLELTSALPTLEFGTCARLLGAESATELLDAVDGGAVMHVRELGTRVLPPILRRHLRARAGLDTEIALPSPPPITVPAGPRPAAFDDAMTRLRRGDVVGAVPLLQLALRTPAEHERHPMARLALLMIREQIAPRETTLDALAALERECLALGHHPQARVVRGAVAAASDLPERSAPEVVAECEARGDATGAAVTAGLQFVIRVRRGRATAPQANALADRLERLGLADVAAWSRAAGALLAAASGTADAHRQIVDAETASIATGVDGTRAFLDAARAHVGPPTAVQALTASARRCAREVGLPRLPALFARGGRASDPTGATAADAEPRYPHITVSCFGGFRLCADGAEIDLRVVRPQARALLRMLALNAGAPVHRELIADILWGDLGIDSAVHALHVSVSSLRRSLPSEVVGAPASLVERVGEAYRLGIADRHDCDLADFDDRLAEAAAAKLRRDSGAAANGLRSALARYAGDVLPEDGPAEWVTGARERYRVRAAEAASSLAHLELRLGDARAAVAAASRAVEIDPWLDESWRTLLLVHRRSGDVVAAARTEEGYRSMRVALGVE</sequence>
<dbReference type="RefSeq" id="WP_344711994.1">
    <property type="nucleotide sequence ID" value="NZ_BAAAWH010000001.1"/>
</dbReference>
<comment type="similarity">
    <text evidence="1">Belongs to the AfsR/DnrI/RedD regulatory family.</text>
</comment>
<comment type="caution">
    <text evidence="5">The sequence shown here is derived from an EMBL/GenBank/DDBJ whole genome shotgun (WGS) entry which is preliminary data.</text>
</comment>
<dbReference type="SMART" id="SM01043">
    <property type="entry name" value="BTAD"/>
    <property type="match status" value="1"/>
</dbReference>
<gene>
    <name evidence="5" type="ORF">ACFFPJ_07295</name>
</gene>
<dbReference type="Gene3D" id="1.10.10.10">
    <property type="entry name" value="Winged helix-like DNA-binding domain superfamily/Winged helix DNA-binding domain"/>
    <property type="match status" value="1"/>
</dbReference>
<feature type="domain" description="OmpR/PhoB-type" evidence="4">
    <location>
        <begin position="524"/>
        <end position="629"/>
    </location>
</feature>
<name>A0ABV5SZ18_9MICO</name>
<dbReference type="SUPFAM" id="SSF46894">
    <property type="entry name" value="C-terminal effector domain of the bipartite response regulators"/>
    <property type="match status" value="1"/>
</dbReference>
<dbReference type="InterPro" id="IPR016032">
    <property type="entry name" value="Sig_transdc_resp-reg_C-effctor"/>
</dbReference>
<evidence type="ECO:0000313" key="5">
    <source>
        <dbReference type="EMBL" id="MFB9645599.1"/>
    </source>
</evidence>
<dbReference type="PROSITE" id="PS51755">
    <property type="entry name" value="OMPR_PHOB"/>
    <property type="match status" value="1"/>
</dbReference>
<accession>A0ABV5SZ18</accession>
<feature type="DNA-binding region" description="OmpR/PhoB-type" evidence="3">
    <location>
        <begin position="524"/>
        <end position="629"/>
    </location>
</feature>
<protein>
    <submittedName>
        <fullName evidence="5">BTAD domain-containing putative transcriptional regulator</fullName>
    </submittedName>
</protein>
<dbReference type="SUPFAM" id="SSF48452">
    <property type="entry name" value="TPR-like"/>
    <property type="match status" value="1"/>
</dbReference>
<keyword evidence="2 3" id="KW-0238">DNA-binding</keyword>
<dbReference type="EMBL" id="JBHMBE010000003">
    <property type="protein sequence ID" value="MFB9645599.1"/>
    <property type="molecule type" value="Genomic_DNA"/>
</dbReference>
<evidence type="ECO:0000259" key="4">
    <source>
        <dbReference type="PROSITE" id="PS51755"/>
    </source>
</evidence>
<dbReference type="InterPro" id="IPR001867">
    <property type="entry name" value="OmpR/PhoB-type_DNA-bd"/>
</dbReference>
<dbReference type="PANTHER" id="PTHR35807:SF2">
    <property type="entry name" value="TRANSCRIPTIONAL ACTIVATOR DOMAIN"/>
    <property type="match status" value="1"/>
</dbReference>
<evidence type="ECO:0000256" key="2">
    <source>
        <dbReference type="ARBA" id="ARBA00023125"/>
    </source>
</evidence>
<dbReference type="Gene3D" id="1.25.40.10">
    <property type="entry name" value="Tetratricopeptide repeat domain"/>
    <property type="match status" value="1"/>
</dbReference>
<dbReference type="InterPro" id="IPR005158">
    <property type="entry name" value="BTAD"/>
</dbReference>
<evidence type="ECO:0000256" key="1">
    <source>
        <dbReference type="ARBA" id="ARBA00005820"/>
    </source>
</evidence>